<dbReference type="InterPro" id="IPR014857">
    <property type="entry name" value="Nse1_RING_C4HC3-type"/>
</dbReference>
<name>A0AA38R5D2_9PEZI</name>
<evidence type="ECO:0000256" key="14">
    <source>
        <dbReference type="ARBA" id="ARBA00023242"/>
    </source>
</evidence>
<dbReference type="GO" id="GO:0000724">
    <property type="term" value="P:double-strand break repair via homologous recombination"/>
    <property type="evidence" value="ECO:0007669"/>
    <property type="project" value="TreeGrafter"/>
</dbReference>
<dbReference type="GO" id="GO:0008270">
    <property type="term" value="F:zinc ion binding"/>
    <property type="evidence" value="ECO:0007669"/>
    <property type="project" value="UniProtKB-KW"/>
</dbReference>
<proteinExistence type="inferred from homology"/>
<dbReference type="InterPro" id="IPR013083">
    <property type="entry name" value="Znf_RING/FYVE/PHD"/>
</dbReference>
<evidence type="ECO:0000256" key="10">
    <source>
        <dbReference type="ARBA" id="ARBA00022786"/>
    </source>
</evidence>
<accession>A0AA38R5D2</accession>
<evidence type="ECO:0000256" key="1">
    <source>
        <dbReference type="ARBA" id="ARBA00000900"/>
    </source>
</evidence>
<comment type="subcellular location">
    <subcellularLocation>
        <location evidence="2 15">Nucleus</location>
    </subcellularLocation>
</comment>
<evidence type="ECO:0000256" key="6">
    <source>
        <dbReference type="ARBA" id="ARBA00022679"/>
    </source>
</evidence>
<evidence type="ECO:0000256" key="8">
    <source>
        <dbReference type="ARBA" id="ARBA00022763"/>
    </source>
</evidence>
<keyword evidence="19" id="KW-1185">Reference proteome</keyword>
<protein>
    <recommendedName>
        <fullName evidence="5 15">Non-structural maintenance of chromosomes element 1 homolog</fullName>
        <ecNumber evidence="4 15">2.3.2.27</ecNumber>
    </recommendedName>
</protein>
<organism evidence="18 19">
    <name type="scientific">Pleurostoma richardsiae</name>
    <dbReference type="NCBI Taxonomy" id="41990"/>
    <lineage>
        <taxon>Eukaryota</taxon>
        <taxon>Fungi</taxon>
        <taxon>Dikarya</taxon>
        <taxon>Ascomycota</taxon>
        <taxon>Pezizomycotina</taxon>
        <taxon>Sordariomycetes</taxon>
        <taxon>Sordariomycetidae</taxon>
        <taxon>Calosphaeriales</taxon>
        <taxon>Pleurostomataceae</taxon>
        <taxon>Pleurostoma</taxon>
    </lineage>
</organism>
<keyword evidence="10 15" id="KW-0833">Ubl conjugation pathway</keyword>
<dbReference type="EMBL" id="JANBVO010000040">
    <property type="protein sequence ID" value="KAJ9136454.1"/>
    <property type="molecule type" value="Genomic_DNA"/>
</dbReference>
<evidence type="ECO:0000256" key="3">
    <source>
        <dbReference type="ARBA" id="ARBA00010258"/>
    </source>
</evidence>
<dbReference type="FunFam" id="3.30.40.10:FF:000640">
    <property type="entry name" value="DNA repair protein Nse1, putative"/>
    <property type="match status" value="1"/>
</dbReference>
<feature type="region of interest" description="Disordered" evidence="16">
    <location>
        <begin position="143"/>
        <end position="169"/>
    </location>
</feature>
<dbReference type="Pfam" id="PF08746">
    <property type="entry name" value="zf-RING-like"/>
    <property type="match status" value="1"/>
</dbReference>
<evidence type="ECO:0000259" key="17">
    <source>
        <dbReference type="Pfam" id="PF08746"/>
    </source>
</evidence>
<keyword evidence="11 15" id="KW-0862">Zinc</keyword>
<dbReference type="Gene3D" id="1.10.10.10">
    <property type="entry name" value="Winged helix-like DNA-binding domain superfamily/Winged helix DNA-binding domain"/>
    <property type="match status" value="1"/>
</dbReference>
<dbReference type="Proteomes" id="UP001174694">
    <property type="component" value="Unassembled WGS sequence"/>
</dbReference>
<comment type="function">
    <text evidence="15">Acts in a DNA repair pathway for removal of UV-induced DNA damage that is distinct from classical nucleotide excision repair and in repair of ionizing radiation damage. Functions in homologous recombination repair of DNA double strand breaks and in recovery of stalled replication forks.</text>
</comment>
<keyword evidence="13 15" id="KW-0234">DNA repair</keyword>
<evidence type="ECO:0000256" key="4">
    <source>
        <dbReference type="ARBA" id="ARBA00012483"/>
    </source>
</evidence>
<dbReference type="InterPro" id="IPR036388">
    <property type="entry name" value="WH-like_DNA-bd_sf"/>
</dbReference>
<comment type="catalytic activity">
    <reaction evidence="1 15">
        <text>S-ubiquitinyl-[E2 ubiquitin-conjugating enzyme]-L-cysteine + [acceptor protein]-L-lysine = [E2 ubiquitin-conjugating enzyme]-L-cysteine + N(6)-ubiquitinyl-[acceptor protein]-L-lysine.</text>
        <dbReference type="EC" id="2.3.2.27"/>
    </reaction>
</comment>
<dbReference type="Gene3D" id="3.30.40.10">
    <property type="entry name" value="Zinc/RING finger domain, C3HC4 (zinc finger)"/>
    <property type="match status" value="1"/>
</dbReference>
<evidence type="ECO:0000256" key="7">
    <source>
        <dbReference type="ARBA" id="ARBA00022723"/>
    </source>
</evidence>
<dbReference type="PANTHER" id="PTHR20973">
    <property type="entry name" value="NON-SMC ELEMENT 1-RELATED"/>
    <property type="match status" value="1"/>
</dbReference>
<keyword evidence="12 15" id="KW-0233">DNA recombination</keyword>
<evidence type="ECO:0000256" key="9">
    <source>
        <dbReference type="ARBA" id="ARBA00022771"/>
    </source>
</evidence>
<keyword evidence="6 15" id="KW-0808">Transferase</keyword>
<dbReference type="PANTHER" id="PTHR20973:SF0">
    <property type="entry name" value="NON-STRUCTURAL MAINTENANCE OF CHROMOSOMES ELEMENT 1 HOMOLOG"/>
    <property type="match status" value="1"/>
</dbReference>
<sequence>MEDWAPPVPDGYNDSNRAFLQAFISRGTFTFAEAAPILAAIVSAQGGGDEEIDPDSITQEDFEGYIAMAREAVSPLDYDIRSTMHQTRKVRVWALINAHSDPATQLATAHTPDEISFIKRMLDAMFETYNTPRMEVMAITAPQARNIARPPRPSLSNGEASQTSSDRGLKHGEVENLIANLVEEGWLEKSREGFYSLSPRSLMELWSWLMASYNDPDASGDDWQRIKFCEACKEIVTVGQRCSNRDCNVRLHDICQDAYWRTRREKKCPKCQNPWTGKHFVGERAVTETEAFQRGRRRGTGGRRSDLVDAIMRQNEEDGEEQPGSDEGT</sequence>
<evidence type="ECO:0000256" key="2">
    <source>
        <dbReference type="ARBA" id="ARBA00004123"/>
    </source>
</evidence>
<evidence type="ECO:0000256" key="15">
    <source>
        <dbReference type="RuleBase" id="RU368018"/>
    </source>
</evidence>
<dbReference type="Gene3D" id="3.90.1150.220">
    <property type="match status" value="1"/>
</dbReference>
<dbReference type="InterPro" id="IPR011513">
    <property type="entry name" value="Nse1"/>
</dbReference>
<gene>
    <name evidence="18" type="ORF">NKR23_g9820</name>
</gene>
<evidence type="ECO:0000313" key="18">
    <source>
        <dbReference type="EMBL" id="KAJ9136454.1"/>
    </source>
</evidence>
<dbReference type="EC" id="2.3.2.27" evidence="4 15"/>
<comment type="subunit">
    <text evidence="15">Component of the Smc5-Smc6 complex.</text>
</comment>
<comment type="similarity">
    <text evidence="3 15">Belongs to the NSE1 family.</text>
</comment>
<comment type="caution">
    <text evidence="18">The sequence shown here is derived from an EMBL/GenBank/DDBJ whole genome shotgun (WGS) entry which is preliminary data.</text>
</comment>
<evidence type="ECO:0000256" key="16">
    <source>
        <dbReference type="SAM" id="MobiDB-lite"/>
    </source>
</evidence>
<reference evidence="18" key="1">
    <citation type="submission" date="2022-07" db="EMBL/GenBank/DDBJ databases">
        <title>Fungi with potential for degradation of polypropylene.</title>
        <authorList>
            <person name="Gostincar C."/>
        </authorList>
    </citation>
    <scope>NUCLEOTIDE SEQUENCE</scope>
    <source>
        <strain evidence="18">EXF-13308</strain>
    </source>
</reference>
<evidence type="ECO:0000313" key="19">
    <source>
        <dbReference type="Proteomes" id="UP001174694"/>
    </source>
</evidence>
<dbReference type="GO" id="GO:0005634">
    <property type="term" value="C:nucleus"/>
    <property type="evidence" value="ECO:0007669"/>
    <property type="project" value="UniProtKB-SubCell"/>
</dbReference>
<evidence type="ECO:0000256" key="5">
    <source>
        <dbReference type="ARBA" id="ARBA00019422"/>
    </source>
</evidence>
<dbReference type="CDD" id="cd16493">
    <property type="entry name" value="RING-CH-C4HC3_NSE1"/>
    <property type="match status" value="1"/>
</dbReference>
<keyword evidence="7 15" id="KW-0479">Metal-binding</keyword>
<evidence type="ECO:0000256" key="12">
    <source>
        <dbReference type="ARBA" id="ARBA00023172"/>
    </source>
</evidence>
<keyword evidence="8 15" id="KW-0227">DNA damage</keyword>
<keyword evidence="9 15" id="KW-0863">Zinc-finger</keyword>
<keyword evidence="14 15" id="KW-0539">Nucleus</keyword>
<feature type="compositionally biased region" description="Polar residues" evidence="16">
    <location>
        <begin position="154"/>
        <end position="166"/>
    </location>
</feature>
<evidence type="ECO:0000256" key="13">
    <source>
        <dbReference type="ARBA" id="ARBA00023204"/>
    </source>
</evidence>
<dbReference type="GO" id="GO:0030915">
    <property type="term" value="C:Smc5-Smc6 complex"/>
    <property type="evidence" value="ECO:0007669"/>
    <property type="project" value="UniProtKB-UniRule"/>
</dbReference>
<evidence type="ECO:0000256" key="11">
    <source>
        <dbReference type="ARBA" id="ARBA00022833"/>
    </source>
</evidence>
<feature type="domain" description="Non-structural maintenance of chromosomes element 1 RING C4HC3-type" evidence="17">
    <location>
        <begin position="229"/>
        <end position="271"/>
    </location>
</feature>
<dbReference type="GO" id="GO:0061630">
    <property type="term" value="F:ubiquitin protein ligase activity"/>
    <property type="evidence" value="ECO:0007669"/>
    <property type="project" value="UniProtKB-EC"/>
</dbReference>
<dbReference type="Pfam" id="PF07574">
    <property type="entry name" value="SMC_Nse1"/>
    <property type="match status" value="1"/>
</dbReference>
<dbReference type="AlphaFoldDB" id="A0AA38R5D2"/>